<dbReference type="CDD" id="cd04301">
    <property type="entry name" value="NAT_SF"/>
    <property type="match status" value="1"/>
</dbReference>
<feature type="domain" description="N-acetyltransferase" evidence="1">
    <location>
        <begin position="83"/>
        <end position="219"/>
    </location>
</feature>
<sequence>MAESQIRGEVYVREARPADQSALNRICLLTGDAGNSAEHLHKYGELIGTVYADPYVSLPTTWGFVMVDPAKDDAVVGYILGSYDTRAYERHAQDEWWPRVRAKYAYPPEANEGATEADVRFLNVLHNPPRAAQAQVDYSPAHMHIDILPEYQRQGWGRRLIGRAAEYLREKHGLERLWLGIDPRNEAARRFYERLGYKELPGAPQGTYGLEFKDFHYSP</sequence>
<evidence type="ECO:0000313" key="2">
    <source>
        <dbReference type="EMBL" id="TBU32719.1"/>
    </source>
</evidence>
<dbReference type="Gene3D" id="3.40.630.30">
    <property type="match status" value="1"/>
</dbReference>
<keyword evidence="2" id="KW-0012">Acyltransferase</keyword>
<dbReference type="GO" id="GO:0016747">
    <property type="term" value="F:acyltransferase activity, transferring groups other than amino-acyl groups"/>
    <property type="evidence" value="ECO:0007669"/>
    <property type="project" value="InterPro"/>
</dbReference>
<evidence type="ECO:0000259" key="1">
    <source>
        <dbReference type="PROSITE" id="PS51186"/>
    </source>
</evidence>
<dbReference type="InterPro" id="IPR051822">
    <property type="entry name" value="Glycosyl_Hydrolase_84"/>
</dbReference>
<accession>A0A4Q9MXG4</accession>
<dbReference type="InterPro" id="IPR000182">
    <property type="entry name" value="GNAT_dom"/>
</dbReference>
<dbReference type="Pfam" id="PF00583">
    <property type="entry name" value="Acetyltransf_1"/>
    <property type="match status" value="1"/>
</dbReference>
<dbReference type="Proteomes" id="UP000292957">
    <property type="component" value="Unassembled WGS sequence"/>
</dbReference>
<organism evidence="2">
    <name type="scientific">Dichomitus squalens</name>
    <dbReference type="NCBI Taxonomy" id="114155"/>
    <lineage>
        <taxon>Eukaryota</taxon>
        <taxon>Fungi</taxon>
        <taxon>Dikarya</taxon>
        <taxon>Basidiomycota</taxon>
        <taxon>Agaricomycotina</taxon>
        <taxon>Agaricomycetes</taxon>
        <taxon>Polyporales</taxon>
        <taxon>Polyporaceae</taxon>
        <taxon>Dichomitus</taxon>
    </lineage>
</organism>
<name>A0A4Q9MXG4_9APHY</name>
<dbReference type="PANTHER" id="PTHR13170">
    <property type="entry name" value="O-GLCNACASE"/>
    <property type="match status" value="1"/>
</dbReference>
<dbReference type="PROSITE" id="PS51186">
    <property type="entry name" value="GNAT"/>
    <property type="match status" value="1"/>
</dbReference>
<dbReference type="OrthoDB" id="9975416at2759"/>
<gene>
    <name evidence="2" type="ORF">BD311DRAFT_749591</name>
</gene>
<dbReference type="EMBL" id="ML143393">
    <property type="protein sequence ID" value="TBU32719.1"/>
    <property type="molecule type" value="Genomic_DNA"/>
</dbReference>
<protein>
    <submittedName>
        <fullName evidence="2">Acyl-CoA N-acyltransferase</fullName>
    </submittedName>
</protein>
<dbReference type="PANTHER" id="PTHR13170:SF16">
    <property type="entry name" value="PROTEIN O-GLCNACASE"/>
    <property type="match status" value="1"/>
</dbReference>
<reference evidence="2" key="1">
    <citation type="submission" date="2019-01" db="EMBL/GenBank/DDBJ databases">
        <title>Draft genome sequences of three monokaryotic isolates of the white-rot basidiomycete fungus Dichomitus squalens.</title>
        <authorList>
            <consortium name="DOE Joint Genome Institute"/>
            <person name="Lopez S.C."/>
            <person name="Andreopoulos B."/>
            <person name="Pangilinan J."/>
            <person name="Lipzen A."/>
            <person name="Riley R."/>
            <person name="Ahrendt S."/>
            <person name="Ng V."/>
            <person name="Barry K."/>
            <person name="Daum C."/>
            <person name="Grigoriev I.V."/>
            <person name="Hilden K.S."/>
            <person name="Makela M.R."/>
            <person name="de Vries R.P."/>
        </authorList>
    </citation>
    <scope>NUCLEOTIDE SEQUENCE [LARGE SCALE GENOMIC DNA]</scope>
    <source>
        <strain evidence="2">OM18370.1</strain>
    </source>
</reference>
<dbReference type="SUPFAM" id="SSF55729">
    <property type="entry name" value="Acyl-CoA N-acyltransferases (Nat)"/>
    <property type="match status" value="1"/>
</dbReference>
<dbReference type="AlphaFoldDB" id="A0A4Q9MXG4"/>
<dbReference type="InterPro" id="IPR016181">
    <property type="entry name" value="Acyl_CoA_acyltransferase"/>
</dbReference>
<keyword evidence="2" id="KW-0808">Transferase</keyword>
<proteinExistence type="predicted"/>